<reference evidence="2 3" key="1">
    <citation type="submission" date="2024-03" db="EMBL/GenBank/DDBJ databases">
        <title>Adaptation during the transition from Ophiocordyceps entomopathogen to insect associate is accompanied by gene loss and intensified selection.</title>
        <authorList>
            <person name="Ward C.M."/>
            <person name="Onetto C.A."/>
            <person name="Borneman A.R."/>
        </authorList>
    </citation>
    <scope>NUCLEOTIDE SEQUENCE [LARGE SCALE GENOMIC DNA]</scope>
    <source>
        <strain evidence="2">AWRI1</strain>
        <tissue evidence="2">Single Adult Female</tissue>
    </source>
</reference>
<dbReference type="AlphaFoldDB" id="A0AAN9TE20"/>
<evidence type="ECO:0000313" key="2">
    <source>
        <dbReference type="EMBL" id="KAK7582739.1"/>
    </source>
</evidence>
<feature type="compositionally biased region" description="Acidic residues" evidence="1">
    <location>
        <begin position="83"/>
        <end position="103"/>
    </location>
</feature>
<name>A0AAN9TE20_9HEMI</name>
<evidence type="ECO:0000256" key="1">
    <source>
        <dbReference type="SAM" id="MobiDB-lite"/>
    </source>
</evidence>
<feature type="compositionally biased region" description="Low complexity" evidence="1">
    <location>
        <begin position="104"/>
        <end position="114"/>
    </location>
</feature>
<keyword evidence="3" id="KW-1185">Reference proteome</keyword>
<protein>
    <submittedName>
        <fullName evidence="2">Uncharacterized protein</fullName>
    </submittedName>
</protein>
<accession>A0AAN9TE20</accession>
<gene>
    <name evidence="2" type="ORF">V9T40_014184</name>
</gene>
<feature type="region of interest" description="Disordered" evidence="1">
    <location>
        <begin position="83"/>
        <end position="114"/>
    </location>
</feature>
<dbReference type="Proteomes" id="UP001367676">
    <property type="component" value="Unassembled WGS sequence"/>
</dbReference>
<comment type="caution">
    <text evidence="2">The sequence shown here is derived from an EMBL/GenBank/DDBJ whole genome shotgun (WGS) entry which is preliminary data.</text>
</comment>
<proteinExistence type="predicted"/>
<dbReference type="EMBL" id="JBBCAQ010000033">
    <property type="protein sequence ID" value="KAK7582739.1"/>
    <property type="molecule type" value="Genomic_DNA"/>
</dbReference>
<feature type="region of interest" description="Disordered" evidence="1">
    <location>
        <begin position="1"/>
        <end position="27"/>
    </location>
</feature>
<organism evidence="2 3">
    <name type="scientific">Parthenolecanium corni</name>
    <dbReference type="NCBI Taxonomy" id="536013"/>
    <lineage>
        <taxon>Eukaryota</taxon>
        <taxon>Metazoa</taxon>
        <taxon>Ecdysozoa</taxon>
        <taxon>Arthropoda</taxon>
        <taxon>Hexapoda</taxon>
        <taxon>Insecta</taxon>
        <taxon>Pterygota</taxon>
        <taxon>Neoptera</taxon>
        <taxon>Paraneoptera</taxon>
        <taxon>Hemiptera</taxon>
        <taxon>Sternorrhyncha</taxon>
        <taxon>Coccoidea</taxon>
        <taxon>Coccidae</taxon>
        <taxon>Parthenolecanium</taxon>
    </lineage>
</organism>
<evidence type="ECO:0000313" key="3">
    <source>
        <dbReference type="Proteomes" id="UP001367676"/>
    </source>
</evidence>
<sequence>MYGDHAGLNVPVKVGSRGTRPPSCRPASVASEMMKNIVSVPIKPHEAVSDVDEVVSAKELSEEGEEFSEEKDWDEVEVLVDELSDEEVLSVEEELSSDDEDESVTGSVVSSSGG</sequence>